<reference evidence="7" key="1">
    <citation type="submission" date="2022-01" db="EMBL/GenBank/DDBJ databases">
        <title>Comparative genomics reveals a dynamic genome evolution in the ectomycorrhizal milk-cap (Lactarius) mushrooms.</title>
        <authorList>
            <consortium name="DOE Joint Genome Institute"/>
            <person name="Lebreton A."/>
            <person name="Tang N."/>
            <person name="Kuo A."/>
            <person name="LaButti K."/>
            <person name="Drula E."/>
            <person name="Barry K."/>
            <person name="Clum A."/>
            <person name="Lipzen A."/>
            <person name="Mousain D."/>
            <person name="Ng V."/>
            <person name="Wang R."/>
            <person name="Wang X."/>
            <person name="Dai Y."/>
            <person name="Henrissat B."/>
            <person name="Grigoriev I.V."/>
            <person name="Guerin-Laguette A."/>
            <person name="Yu F."/>
            <person name="Martin F.M."/>
        </authorList>
    </citation>
    <scope>NUCLEOTIDE SEQUENCE</scope>
    <source>
        <strain evidence="7">QP</strain>
    </source>
</reference>
<organism evidence="7 8">
    <name type="scientific">Lactarius akahatsu</name>
    <dbReference type="NCBI Taxonomy" id="416441"/>
    <lineage>
        <taxon>Eukaryota</taxon>
        <taxon>Fungi</taxon>
        <taxon>Dikarya</taxon>
        <taxon>Basidiomycota</taxon>
        <taxon>Agaricomycotina</taxon>
        <taxon>Agaricomycetes</taxon>
        <taxon>Russulales</taxon>
        <taxon>Russulaceae</taxon>
        <taxon>Lactarius</taxon>
    </lineage>
</organism>
<dbReference type="GO" id="GO:0032259">
    <property type="term" value="P:methylation"/>
    <property type="evidence" value="ECO:0007669"/>
    <property type="project" value="UniProtKB-KW"/>
</dbReference>
<gene>
    <name evidence="7" type="ORF">EDB92DRAFT_1936532</name>
</gene>
<dbReference type="Proteomes" id="UP001201163">
    <property type="component" value="Unassembled WGS sequence"/>
</dbReference>
<protein>
    <recommendedName>
        <fullName evidence="2">carnosine N-methyltransferase</fullName>
        <ecNumber evidence="2">2.1.1.22</ecNumber>
    </recommendedName>
</protein>
<dbReference type="SMART" id="SM01296">
    <property type="entry name" value="N2227"/>
    <property type="match status" value="1"/>
</dbReference>
<comment type="similarity">
    <text evidence="1">Belongs to the carnosine N-methyltransferase family.</text>
</comment>
<dbReference type="Gene3D" id="3.40.50.150">
    <property type="entry name" value="Vaccinia Virus protein VP39"/>
    <property type="match status" value="1"/>
</dbReference>
<evidence type="ECO:0000313" key="7">
    <source>
        <dbReference type="EMBL" id="KAH8984331.1"/>
    </source>
</evidence>
<keyword evidence="3" id="KW-0489">Methyltransferase</keyword>
<evidence type="ECO:0000256" key="2">
    <source>
        <dbReference type="ARBA" id="ARBA00012003"/>
    </source>
</evidence>
<feature type="compositionally biased region" description="Basic residues" evidence="6">
    <location>
        <begin position="133"/>
        <end position="155"/>
    </location>
</feature>
<evidence type="ECO:0000256" key="3">
    <source>
        <dbReference type="ARBA" id="ARBA00022603"/>
    </source>
</evidence>
<proteinExistence type="inferred from homology"/>
<keyword evidence="4" id="KW-0808">Transferase</keyword>
<dbReference type="PANTHER" id="PTHR12303">
    <property type="entry name" value="CARNOSINE N-METHYLTRANSFERASE"/>
    <property type="match status" value="1"/>
</dbReference>
<accession>A0AAD4LAF9</accession>
<dbReference type="Pfam" id="PF07942">
    <property type="entry name" value="CARME"/>
    <property type="match status" value="1"/>
</dbReference>
<evidence type="ECO:0000256" key="5">
    <source>
        <dbReference type="ARBA" id="ARBA00022691"/>
    </source>
</evidence>
<evidence type="ECO:0000256" key="6">
    <source>
        <dbReference type="SAM" id="MobiDB-lite"/>
    </source>
</evidence>
<dbReference type="EMBL" id="JAKELL010000077">
    <property type="protein sequence ID" value="KAH8984331.1"/>
    <property type="molecule type" value="Genomic_DNA"/>
</dbReference>
<dbReference type="SUPFAM" id="SSF53335">
    <property type="entry name" value="S-adenosyl-L-methionine-dependent methyltransferases"/>
    <property type="match status" value="1"/>
</dbReference>
<dbReference type="EC" id="2.1.1.22" evidence="2"/>
<comment type="caution">
    <text evidence="7">The sequence shown here is derived from an EMBL/GenBank/DDBJ whole genome shotgun (WGS) entry which is preliminary data.</text>
</comment>
<dbReference type="PANTHER" id="PTHR12303:SF6">
    <property type="entry name" value="CARNOSINE N-METHYLTRANSFERASE"/>
    <property type="match status" value="1"/>
</dbReference>
<feature type="compositionally biased region" description="Acidic residues" evidence="6">
    <location>
        <begin position="85"/>
        <end position="96"/>
    </location>
</feature>
<dbReference type="AlphaFoldDB" id="A0AAD4LAF9"/>
<dbReference type="GO" id="GO:0030735">
    <property type="term" value="F:carnosine N-methyltransferase activity"/>
    <property type="evidence" value="ECO:0007669"/>
    <property type="project" value="UniProtKB-EC"/>
</dbReference>
<dbReference type="InterPro" id="IPR029063">
    <property type="entry name" value="SAM-dependent_MTases_sf"/>
</dbReference>
<evidence type="ECO:0000256" key="4">
    <source>
        <dbReference type="ARBA" id="ARBA00022679"/>
    </source>
</evidence>
<evidence type="ECO:0000256" key="1">
    <source>
        <dbReference type="ARBA" id="ARBA00010086"/>
    </source>
</evidence>
<sequence length="427" mass="47239">MPFWPPADLTQLFHATGTGGDSGVSPHTLAPILTLSNVITAFQQYATYLDSDVFTLPREDQALLEQLGYKRKLADRNPAIFENGGDGEEETDDDGSRDEGLSGEPVAVSQTTNVADPRDGSNPTAGPSSPGHSHTHPHRPHPGHSTGHARSHSHGPHSPTDSANHKRKHRPTDFDMDKVRSTARRQVVNQPMKDALLALFSDIPTEERPNFRVLVPGAGLGRLAYDVANLGFSCQGNEFSHYMLLASFFILNRTQQVRQHTIYPYIHTLSNVPDRAALLKQVQIPDRTPLRVQLSLVAGNFEEVYGQQDGDADSDEPSAGLWDARSPPSWIEHTTETRFTQAKNIVNYLRIIRRILAPGGVWINLGMENATNGPSIELDLEEVKALAAQIGFEIKNERRVDTTYVNNKDSMLGYVYHAAFWTATKKL</sequence>
<evidence type="ECO:0000313" key="8">
    <source>
        <dbReference type="Proteomes" id="UP001201163"/>
    </source>
</evidence>
<keyword evidence="8" id="KW-1185">Reference proteome</keyword>
<feature type="region of interest" description="Disordered" evidence="6">
    <location>
        <begin position="78"/>
        <end position="179"/>
    </location>
</feature>
<name>A0AAD4LAF9_9AGAM</name>
<dbReference type="InterPro" id="IPR012901">
    <property type="entry name" value="CARME"/>
</dbReference>
<keyword evidence="5" id="KW-0949">S-adenosyl-L-methionine</keyword>